<dbReference type="OrthoDB" id="7274329at2"/>
<keyword evidence="2" id="KW-1185">Reference proteome</keyword>
<protein>
    <submittedName>
        <fullName evidence="1">Uncharacterized protein</fullName>
    </submittedName>
</protein>
<dbReference type="Proteomes" id="UP000199239">
    <property type="component" value="Unassembled WGS sequence"/>
</dbReference>
<organism evidence="1 2">
    <name type="scientific">Sulfitobacter marinus</name>
    <dbReference type="NCBI Taxonomy" id="394264"/>
    <lineage>
        <taxon>Bacteria</taxon>
        <taxon>Pseudomonadati</taxon>
        <taxon>Pseudomonadota</taxon>
        <taxon>Alphaproteobacteria</taxon>
        <taxon>Rhodobacterales</taxon>
        <taxon>Roseobacteraceae</taxon>
        <taxon>Sulfitobacter</taxon>
    </lineage>
</organism>
<dbReference type="EMBL" id="FPAJ01000001">
    <property type="protein sequence ID" value="SFS53747.1"/>
    <property type="molecule type" value="Genomic_DNA"/>
</dbReference>
<sequence length="156" mass="16730">MKQATKTAAVLIGLGACAPLNTYYKPGADITAVQRQTTACEVEALAKVPVSSQIRRAPPRFIPPREICNSAGRCRVIPGYYEPGAIYTVDPNVDLRDRVETQCMADKGFVPVSIPSCPSSVADAAPKRATTTLPALNDQSCVIRYDDGSFQIVTRG</sequence>
<gene>
    <name evidence="1" type="ORF">SAMN04488040_0810</name>
</gene>
<dbReference type="STRING" id="394264.SAMN04488040_0810"/>
<evidence type="ECO:0000313" key="2">
    <source>
        <dbReference type="Proteomes" id="UP000199239"/>
    </source>
</evidence>
<reference evidence="2" key="1">
    <citation type="submission" date="2016-10" db="EMBL/GenBank/DDBJ databases">
        <authorList>
            <person name="Varghese N."/>
            <person name="Submissions S."/>
        </authorList>
    </citation>
    <scope>NUCLEOTIDE SEQUENCE [LARGE SCALE GENOMIC DNA]</scope>
    <source>
        <strain evidence="2">DSM 23422</strain>
    </source>
</reference>
<name>A0A1I6QMQ6_9RHOB</name>
<evidence type="ECO:0000313" key="1">
    <source>
        <dbReference type="EMBL" id="SFS53747.1"/>
    </source>
</evidence>
<dbReference type="AlphaFoldDB" id="A0A1I6QMQ6"/>
<dbReference type="RefSeq" id="WP_093915011.1">
    <property type="nucleotide sequence ID" value="NZ_FPAJ01000001.1"/>
</dbReference>
<proteinExistence type="predicted"/>
<dbReference type="PROSITE" id="PS51257">
    <property type="entry name" value="PROKAR_LIPOPROTEIN"/>
    <property type="match status" value="1"/>
</dbReference>
<accession>A0A1I6QMQ6</accession>